<dbReference type="Proteomes" id="UP001056012">
    <property type="component" value="Chromosome 1"/>
</dbReference>
<proteinExistence type="predicted"/>
<organism evidence="2 3">
    <name type="scientific">Curvularia clavata</name>
    <dbReference type="NCBI Taxonomy" id="95742"/>
    <lineage>
        <taxon>Eukaryota</taxon>
        <taxon>Fungi</taxon>
        <taxon>Dikarya</taxon>
        <taxon>Ascomycota</taxon>
        <taxon>Pezizomycotina</taxon>
        <taxon>Dothideomycetes</taxon>
        <taxon>Pleosporomycetidae</taxon>
        <taxon>Pleosporales</taxon>
        <taxon>Pleosporineae</taxon>
        <taxon>Pleosporaceae</taxon>
        <taxon>Curvularia</taxon>
    </lineage>
</organism>
<protein>
    <submittedName>
        <fullName evidence="2">Uncharacterized protein</fullName>
    </submittedName>
</protein>
<sequence>MQLDLLALKAKKSISQLLARNNGTENASSSRGYTSIDKAAAKLKTPDPSPSKTFIRSNAKYSPPSNENTSRCNGLMGSLRKNKLRSINSLRSLRSPTKAKRPDTNTTPSANSPCTPTHRQKSSLVLNFEQSPADEPIFDLNCEDSTRFNQEIYYSSPVPIHSSENQKTQSFAACSAILDGTIPPSPAPIRKMLDLEQAEDFLSPTFSPAYDVEEACRELLAPIQDVQELNQIENAQLGMPGVIQAGTEHCRDPSQGTEGEPLIAEDMAKLVNDSQYLWQESEVNKITEQFERQCLRVDKSKVGTPDNLLMILSKNYLLRIFHKGDFKCRVGITVYHAHDYASENESELIVARRDEDLAAAEKIMPDINEFVMLNKDVFGKEETEIELDEALAEGLLPEWLDLDLDMESTAKFRSRTINPAKVQKRESTWGQHAGLYDGTGYGAGSSSRSSTATENATDAVCRCVENGDSEEEVNKMLPGAYPDTSRFRLMPD</sequence>
<feature type="compositionally biased region" description="Polar residues" evidence="1">
    <location>
        <begin position="104"/>
        <end position="121"/>
    </location>
</feature>
<feature type="region of interest" description="Disordered" evidence="1">
    <location>
        <begin position="40"/>
        <end position="121"/>
    </location>
</feature>
<dbReference type="AlphaFoldDB" id="A0A9Q8Z241"/>
<feature type="compositionally biased region" description="Low complexity" evidence="1">
    <location>
        <begin position="85"/>
        <end position="95"/>
    </location>
</feature>
<name>A0A9Q8Z241_CURCL</name>
<accession>A0A9Q8Z241</accession>
<gene>
    <name evidence="2" type="ORF">yc1106_01034</name>
</gene>
<dbReference type="OrthoDB" id="498204at2759"/>
<keyword evidence="3" id="KW-1185">Reference proteome</keyword>
<evidence type="ECO:0000313" key="2">
    <source>
        <dbReference type="EMBL" id="USP73760.1"/>
    </source>
</evidence>
<reference evidence="2" key="1">
    <citation type="submission" date="2021-12" db="EMBL/GenBank/DDBJ databases">
        <title>Curvularia clavata genome.</title>
        <authorList>
            <person name="Cao Y."/>
        </authorList>
    </citation>
    <scope>NUCLEOTIDE SEQUENCE</scope>
    <source>
        <strain evidence="2">Yc1106</strain>
    </source>
</reference>
<dbReference type="VEuPathDB" id="FungiDB:yc1106_01034"/>
<feature type="compositionally biased region" description="Polar residues" evidence="1">
    <location>
        <begin position="50"/>
        <end position="72"/>
    </location>
</feature>
<evidence type="ECO:0000313" key="3">
    <source>
        <dbReference type="Proteomes" id="UP001056012"/>
    </source>
</evidence>
<dbReference type="EMBL" id="CP089274">
    <property type="protein sequence ID" value="USP73760.1"/>
    <property type="molecule type" value="Genomic_DNA"/>
</dbReference>
<evidence type="ECO:0000256" key="1">
    <source>
        <dbReference type="SAM" id="MobiDB-lite"/>
    </source>
</evidence>